<protein>
    <submittedName>
        <fullName evidence="2">Uncharacterized protein</fullName>
    </submittedName>
</protein>
<evidence type="ECO:0000313" key="2">
    <source>
        <dbReference type="EMBL" id="CAF1139892.1"/>
    </source>
</evidence>
<feature type="compositionally biased region" description="Polar residues" evidence="1">
    <location>
        <begin position="176"/>
        <end position="196"/>
    </location>
</feature>
<gene>
    <name evidence="2" type="ORF">XAT740_LOCUS20362</name>
</gene>
<name>A0A814RWI4_ADIRI</name>
<evidence type="ECO:0000313" key="3">
    <source>
        <dbReference type="Proteomes" id="UP000663828"/>
    </source>
</evidence>
<feature type="region of interest" description="Disordered" evidence="1">
    <location>
        <begin position="270"/>
        <end position="320"/>
    </location>
</feature>
<keyword evidence="3" id="KW-1185">Reference proteome</keyword>
<dbReference type="AlphaFoldDB" id="A0A814RWI4"/>
<sequence>MDSYTVAQLTHILSEEAQMISDELKNNPQNMSPDIIAAKLDGLVLRMKQELRNKGPDTTAYEFPIYQNSHRASYIYPDSTTNYLYDKRYNEAAYPSVRQTQPKLSLIDSKSKPLSKAKSIASSLSSYPPANKSAVDWRFVSPYATYRDIPRKSIDEQSSIISDSIHYSPTEKKSRSYSISHSTTNQDSKPLRNSKSQKIVVTVINEHSSKIATSPEKQDIEPARTKSQKSILKTNASEKNKGNVTLNTVRTIRNTVTGLETVEDIFEDMTDDNRPRRSRTRPKRERVTIIDRHDSKSSERKHSKSRKERLRPSKTHPATSSIVPVGAISKYIIQPPPYFSPPPPPPPVTYPEQKSYPAIQRFSYPISPQFANANAFYPFIYYQY</sequence>
<dbReference type="Proteomes" id="UP000663828">
    <property type="component" value="Unassembled WGS sequence"/>
</dbReference>
<organism evidence="2 3">
    <name type="scientific">Adineta ricciae</name>
    <name type="common">Rotifer</name>
    <dbReference type="NCBI Taxonomy" id="249248"/>
    <lineage>
        <taxon>Eukaryota</taxon>
        <taxon>Metazoa</taxon>
        <taxon>Spiralia</taxon>
        <taxon>Gnathifera</taxon>
        <taxon>Rotifera</taxon>
        <taxon>Eurotatoria</taxon>
        <taxon>Bdelloidea</taxon>
        <taxon>Adinetida</taxon>
        <taxon>Adinetidae</taxon>
        <taxon>Adineta</taxon>
    </lineage>
</organism>
<reference evidence="2" key="1">
    <citation type="submission" date="2021-02" db="EMBL/GenBank/DDBJ databases">
        <authorList>
            <person name="Nowell W R."/>
        </authorList>
    </citation>
    <scope>NUCLEOTIDE SEQUENCE</scope>
</reference>
<feature type="region of interest" description="Disordered" evidence="1">
    <location>
        <begin position="165"/>
        <end position="196"/>
    </location>
</feature>
<accession>A0A814RWI4</accession>
<dbReference type="EMBL" id="CAJNOR010001419">
    <property type="protein sequence ID" value="CAF1139892.1"/>
    <property type="molecule type" value="Genomic_DNA"/>
</dbReference>
<feature type="region of interest" description="Disordered" evidence="1">
    <location>
        <begin position="210"/>
        <end position="238"/>
    </location>
</feature>
<proteinExistence type="predicted"/>
<comment type="caution">
    <text evidence="2">The sequence shown here is derived from an EMBL/GenBank/DDBJ whole genome shotgun (WGS) entry which is preliminary data.</text>
</comment>
<feature type="compositionally biased region" description="Basic and acidic residues" evidence="1">
    <location>
        <begin position="285"/>
        <end position="300"/>
    </location>
</feature>
<feature type="compositionally biased region" description="Basic residues" evidence="1">
    <location>
        <begin position="301"/>
        <end position="314"/>
    </location>
</feature>
<evidence type="ECO:0000256" key="1">
    <source>
        <dbReference type="SAM" id="MobiDB-lite"/>
    </source>
</evidence>